<protein>
    <submittedName>
        <fullName evidence="3">Histidine phosphatase family protein</fullName>
    </submittedName>
</protein>
<dbReference type="Pfam" id="PF00300">
    <property type="entry name" value="His_Phos_1"/>
    <property type="match status" value="1"/>
</dbReference>
<name>A0A5D4FXB8_9CORY</name>
<dbReference type="AlphaFoldDB" id="A0A5D4FXB8"/>
<dbReference type="SUPFAM" id="SSF53254">
    <property type="entry name" value="Phosphoglycerate mutase-like"/>
    <property type="match status" value="1"/>
</dbReference>
<evidence type="ECO:0000313" key="3">
    <source>
        <dbReference type="EMBL" id="TYR20432.1"/>
    </source>
</evidence>
<evidence type="ECO:0000256" key="2">
    <source>
        <dbReference type="PIRSR" id="PIRSR613078-2"/>
    </source>
</evidence>
<dbReference type="RefSeq" id="WP_148812260.1">
    <property type="nucleotide sequence ID" value="NZ_VSZI01000001.1"/>
</dbReference>
<dbReference type="Gene3D" id="3.40.50.1240">
    <property type="entry name" value="Phosphoglycerate mutase-like"/>
    <property type="match status" value="1"/>
</dbReference>
<dbReference type="InterPro" id="IPR001345">
    <property type="entry name" value="PG/BPGM_mutase_AS"/>
</dbReference>
<dbReference type="InterPro" id="IPR029033">
    <property type="entry name" value="His_PPase_superfam"/>
</dbReference>
<proteinExistence type="predicted"/>
<dbReference type="GO" id="GO:0016791">
    <property type="term" value="F:phosphatase activity"/>
    <property type="evidence" value="ECO:0007669"/>
    <property type="project" value="TreeGrafter"/>
</dbReference>
<dbReference type="SMART" id="SM00855">
    <property type="entry name" value="PGAM"/>
    <property type="match status" value="1"/>
</dbReference>
<reference evidence="3 4" key="1">
    <citation type="submission" date="2019-08" db="EMBL/GenBank/DDBJ databases">
        <title>Draft genome of C. urealyticum strain VH4248.</title>
        <authorList>
            <person name="Navas J."/>
        </authorList>
    </citation>
    <scope>NUCLEOTIDE SEQUENCE [LARGE SCALE GENOMIC DNA]</scope>
    <source>
        <strain evidence="3 4">VH4248</strain>
    </source>
</reference>
<evidence type="ECO:0000256" key="1">
    <source>
        <dbReference type="PIRSR" id="PIRSR613078-1"/>
    </source>
</evidence>
<evidence type="ECO:0000313" key="4">
    <source>
        <dbReference type="Proteomes" id="UP000324726"/>
    </source>
</evidence>
<organism evidence="3 4">
    <name type="scientific">Corynebacterium urealyticum</name>
    <dbReference type="NCBI Taxonomy" id="43771"/>
    <lineage>
        <taxon>Bacteria</taxon>
        <taxon>Bacillati</taxon>
        <taxon>Actinomycetota</taxon>
        <taxon>Actinomycetes</taxon>
        <taxon>Mycobacteriales</taxon>
        <taxon>Corynebacteriaceae</taxon>
        <taxon>Corynebacterium</taxon>
    </lineage>
</organism>
<dbReference type="InterPro" id="IPR050275">
    <property type="entry name" value="PGM_Phosphatase"/>
</dbReference>
<sequence length="257" mass="28099">MTANASQRRLILMRHGETEYNSAGRMQGQLDTPLSEVGRQQARDVAAVARDWNVTKVVASDLERAVETASIVAEAWGLDVEIDPRFRETHLGDWQGGSHTEIDEQYPGQRAYWRHDPRWSPPRGETRLDVAERTAAGIADLMASDAFDGTVLVVAHGGSIAALTSRLLDVPAEHYPVFARLGNARWAELVARPHFPVPGQGDGPQTAPAVDGSTVPEVPEAAAEWWLSPRWYLEGWNVGVEVPGQQLDNPDEGGAAR</sequence>
<accession>A0A5D4FXB8</accession>
<dbReference type="PROSITE" id="PS00175">
    <property type="entry name" value="PG_MUTASE"/>
    <property type="match status" value="1"/>
</dbReference>
<dbReference type="PANTHER" id="PTHR48100:SF62">
    <property type="entry name" value="GLUCOSYL-3-PHOSPHOGLYCERATE PHOSPHATASE"/>
    <property type="match status" value="1"/>
</dbReference>
<gene>
    <name evidence="3" type="ORF">FYJ87_05625</name>
</gene>
<dbReference type="CDD" id="cd07067">
    <property type="entry name" value="HP_PGM_like"/>
    <property type="match status" value="1"/>
</dbReference>
<dbReference type="InterPro" id="IPR013078">
    <property type="entry name" value="His_Pase_superF_clade-1"/>
</dbReference>
<feature type="binding site" evidence="2">
    <location>
        <position position="64"/>
    </location>
    <ligand>
        <name>substrate</name>
    </ligand>
</feature>
<feature type="active site" description="Proton donor/acceptor" evidence="1">
    <location>
        <position position="88"/>
    </location>
</feature>
<comment type="caution">
    <text evidence="3">The sequence shown here is derived from an EMBL/GenBank/DDBJ whole genome shotgun (WGS) entry which is preliminary data.</text>
</comment>
<dbReference type="Proteomes" id="UP000324726">
    <property type="component" value="Unassembled WGS sequence"/>
</dbReference>
<feature type="binding site" evidence="2">
    <location>
        <begin position="14"/>
        <end position="21"/>
    </location>
    <ligand>
        <name>substrate</name>
    </ligand>
</feature>
<dbReference type="PANTHER" id="PTHR48100">
    <property type="entry name" value="BROAD-SPECIFICITY PHOSPHATASE YOR283W-RELATED"/>
    <property type="match status" value="1"/>
</dbReference>
<dbReference type="GO" id="GO:0005737">
    <property type="term" value="C:cytoplasm"/>
    <property type="evidence" value="ECO:0007669"/>
    <property type="project" value="TreeGrafter"/>
</dbReference>
<feature type="active site" description="Tele-phosphohistidine intermediate" evidence="1">
    <location>
        <position position="15"/>
    </location>
</feature>
<dbReference type="EMBL" id="VSZI01000001">
    <property type="protein sequence ID" value="TYR20432.1"/>
    <property type="molecule type" value="Genomic_DNA"/>
</dbReference>